<dbReference type="InterPro" id="IPR017853">
    <property type="entry name" value="GH"/>
</dbReference>
<comment type="caution">
    <text evidence="2">The sequence shown here is derived from an EMBL/GenBank/DDBJ whole genome shotgun (WGS) entry which is preliminary data.</text>
</comment>
<dbReference type="EMBL" id="JACJVR010000084">
    <property type="protein sequence ID" value="MBB6694027.1"/>
    <property type="molecule type" value="Genomic_DNA"/>
</dbReference>
<dbReference type="SUPFAM" id="SSF51445">
    <property type="entry name" value="(Trans)glycosidases"/>
    <property type="match status" value="1"/>
</dbReference>
<sequence length="668" mass="71088">MKTERRAWARRMAGAALAAAIGLGLTLPASVSFAGTAATITVDTASNAGTVNPFAWGVGAPDKYGWWAGNAALKTRISDAKIKLVRVNPIQNMLYNGRDPYPSAGTWSLADMDAILNTIFDAGAEPLFVIAGFPAGVPHTRDADGKITSADWTEYAKFMKGVVKRYNTDRALGSSKTIRYWELWNEPQIEGDGKFASQADYISFARTVGSAMKAQDSTIKLIGPVADSSWGIDSPAGYVSVAAKQLESQIDILSWHDYGPSPTDSDAARFAWTKEHYQDNVAMVKSGGPGDVFKGPSGKLYGAAVTEYNMSHQDGGSAYNAKYHSEFNAVYAASAIVNAMKGNADMHLFYNLAETGTNLLGLLDNATYAPYKPYYTFHLFGNRFGNRKLTASGGAANLEFVASKDTSTGRTYVIAVNKDASATYDATVQLQNIASASGAVNVWKLDAATNPTSSTAIAYSGGQFVYSIAPMSVVAFEVVPGAAGPVLFANGFESSDAPPTWLDTLDGSENVSGYEAGIGPECSPRIETPHTGIATLLFSGTDNSATTSYAKCKVFDVDIPITSATKLGYWLYPQTDNARYVAIDLVMTDGTTLRDSGAVDYNGYSVHPNAGHGGAIPLNAWTPIKSNIGTVLAGKTIDRILVNYDRPSNTGPYRGYIDDLIITNGTLP</sequence>
<dbReference type="InterPro" id="IPR051923">
    <property type="entry name" value="Glycosyl_Hydrolase_39"/>
</dbReference>
<dbReference type="InterPro" id="IPR013780">
    <property type="entry name" value="Glyco_hydro_b"/>
</dbReference>
<dbReference type="GO" id="GO:0004553">
    <property type="term" value="F:hydrolase activity, hydrolyzing O-glycosyl compounds"/>
    <property type="evidence" value="ECO:0007669"/>
    <property type="project" value="TreeGrafter"/>
</dbReference>
<name>A0A841TZP8_9BACL</name>
<gene>
    <name evidence="2" type="ORF">H7B90_21740</name>
</gene>
<dbReference type="RefSeq" id="WP_185138002.1">
    <property type="nucleotide sequence ID" value="NZ_JACJVR010000084.1"/>
</dbReference>
<accession>A0A841TZP8</accession>
<dbReference type="Gene3D" id="3.20.20.80">
    <property type="entry name" value="Glycosidases"/>
    <property type="match status" value="1"/>
</dbReference>
<dbReference type="PROSITE" id="PS51318">
    <property type="entry name" value="TAT"/>
    <property type="match status" value="1"/>
</dbReference>
<organism evidence="2 3">
    <name type="scientific">Cohnella xylanilytica</name>
    <dbReference type="NCBI Taxonomy" id="557555"/>
    <lineage>
        <taxon>Bacteria</taxon>
        <taxon>Bacillati</taxon>
        <taxon>Bacillota</taxon>
        <taxon>Bacilli</taxon>
        <taxon>Bacillales</taxon>
        <taxon>Paenibacillaceae</taxon>
        <taxon>Cohnella</taxon>
    </lineage>
</organism>
<feature type="signal peptide" evidence="1">
    <location>
        <begin position="1"/>
        <end position="34"/>
    </location>
</feature>
<keyword evidence="3" id="KW-1185">Reference proteome</keyword>
<protein>
    <recommendedName>
        <fullName evidence="4">Alpha-L-arabinofuranosidase</fullName>
    </recommendedName>
</protein>
<dbReference type="PANTHER" id="PTHR12631:SF10">
    <property type="entry name" value="BETA-XYLOSIDASE-LIKE PROTEIN-RELATED"/>
    <property type="match status" value="1"/>
</dbReference>
<dbReference type="Proteomes" id="UP000553776">
    <property type="component" value="Unassembled WGS sequence"/>
</dbReference>
<proteinExistence type="predicted"/>
<evidence type="ECO:0000256" key="1">
    <source>
        <dbReference type="SAM" id="SignalP"/>
    </source>
</evidence>
<reference evidence="2 3" key="1">
    <citation type="submission" date="2020-08" db="EMBL/GenBank/DDBJ databases">
        <title>Cohnella phylogeny.</title>
        <authorList>
            <person name="Dunlap C."/>
        </authorList>
    </citation>
    <scope>NUCLEOTIDE SEQUENCE [LARGE SCALE GENOMIC DNA]</scope>
    <source>
        <strain evidence="2 3">DSM 25239</strain>
    </source>
</reference>
<feature type="chain" id="PRO_5032687261" description="Alpha-L-arabinofuranosidase" evidence="1">
    <location>
        <begin position="35"/>
        <end position="668"/>
    </location>
</feature>
<dbReference type="Gene3D" id="2.60.40.1180">
    <property type="entry name" value="Golgi alpha-mannosidase II"/>
    <property type="match status" value="1"/>
</dbReference>
<evidence type="ECO:0000313" key="3">
    <source>
        <dbReference type="Proteomes" id="UP000553776"/>
    </source>
</evidence>
<evidence type="ECO:0000313" key="2">
    <source>
        <dbReference type="EMBL" id="MBB6694027.1"/>
    </source>
</evidence>
<dbReference type="SUPFAM" id="SSF51011">
    <property type="entry name" value="Glycosyl hydrolase domain"/>
    <property type="match status" value="1"/>
</dbReference>
<dbReference type="InterPro" id="IPR006311">
    <property type="entry name" value="TAT_signal"/>
</dbReference>
<dbReference type="PANTHER" id="PTHR12631">
    <property type="entry name" value="ALPHA-L-IDURONIDASE"/>
    <property type="match status" value="1"/>
</dbReference>
<keyword evidence="1" id="KW-0732">Signal</keyword>
<evidence type="ECO:0008006" key="4">
    <source>
        <dbReference type="Google" id="ProtNLM"/>
    </source>
</evidence>
<dbReference type="AlphaFoldDB" id="A0A841TZP8"/>